<dbReference type="AlphaFoldDB" id="Q9VXV7"/>
<protein>
    <submittedName>
        <fullName evidence="2">Cyclic nucleotide-gated ion channel-like, isoform F</fullName>
    </submittedName>
    <submittedName>
        <fullName evidence="3">GH04075p</fullName>
    </submittedName>
</protein>
<reference evidence="5" key="3">
    <citation type="journal article" date="2002" name="Genome Biol.">
        <title>Annotation of the Drosophila melanogaster euchromatic genome: a systematic review.</title>
        <authorList>
            <person name="Misra S."/>
            <person name="Crosby M.A."/>
            <person name="Mungall C.J."/>
            <person name="Matthews B.B."/>
            <person name="Campbell K.S."/>
            <person name="Hradecky P."/>
            <person name="Huang Y."/>
            <person name="Kaminker J.S."/>
            <person name="Millburn G.H."/>
            <person name="Prochnik S.E."/>
            <person name="Smith C.D."/>
            <person name="Tupy J.L."/>
            <person name="Whitfied E.J."/>
            <person name="Bayraktaroglu L."/>
            <person name="Berman B.P."/>
            <person name="Bettencourt B.R."/>
            <person name="Celniker S.E."/>
            <person name="de Grey A.D."/>
            <person name="Drysdale R.A."/>
            <person name="Harris N.L."/>
            <person name="Richter J."/>
            <person name="Russo S."/>
            <person name="Schroeder A.J."/>
            <person name="Shu S.Q."/>
            <person name="Stapleton M."/>
            <person name="Yamada C."/>
            <person name="Ashburner M."/>
            <person name="Gelbart W.M."/>
            <person name="Rubin G.M."/>
            <person name="Lewis S.E."/>
        </authorList>
    </citation>
    <scope>GENOME REANNOTATION</scope>
    <source>
        <strain evidence="5">Berkeley</strain>
    </source>
</reference>
<keyword evidence="5" id="KW-1185">Reference proteome</keyword>
<dbReference type="GO" id="GO:0017071">
    <property type="term" value="C:intracellular cyclic nucleotide activated cation channel complex"/>
    <property type="evidence" value="ECO:0000250"/>
    <property type="project" value="FlyBase"/>
</dbReference>
<evidence type="ECO:0000313" key="4">
    <source>
        <dbReference type="FlyBase" id="FBgn0263257"/>
    </source>
</evidence>
<accession>Q9VXV7</accession>
<dbReference type="UCSC" id="CG18210-RA">
    <property type="organism name" value="d. melanogaster"/>
</dbReference>
<dbReference type="Proteomes" id="UP000000803">
    <property type="component" value="Chromosome X"/>
</dbReference>
<dbReference type="BioGRID-ORCS" id="32468">
    <property type="hits" value="0 hits in 1 CRISPR screen"/>
</dbReference>
<feature type="region of interest" description="Disordered" evidence="1">
    <location>
        <begin position="178"/>
        <end position="226"/>
    </location>
</feature>
<feature type="compositionally biased region" description="Gly residues" evidence="1">
    <location>
        <begin position="87"/>
        <end position="110"/>
    </location>
</feature>
<dbReference type="FlyBase" id="FBgn0263257">
    <property type="gene designation" value="Cngl"/>
</dbReference>
<dbReference type="CTD" id="32468"/>
<reference evidence="5" key="4">
    <citation type="journal article" date="2002" name="Genome Biol.">
        <title>The transposable elements of the Drosophila melanogaster euchromatin: a genomics perspective.</title>
        <authorList>
            <person name="Kaminker J.S."/>
            <person name="Bergman C.M."/>
            <person name="Kronmiller B."/>
            <person name="Carlson J."/>
            <person name="Svirskas R."/>
            <person name="Patel S."/>
            <person name="Frise E."/>
            <person name="Wheeler D.A."/>
            <person name="Lewis S.E."/>
            <person name="Rubin G.M."/>
            <person name="Ashburner M."/>
            <person name="Celniker S.E."/>
        </authorList>
    </citation>
    <scope>NUCLEOTIDE SEQUENCE [LARGE SCALE GENOMIC DNA]</scope>
    <source>
        <strain evidence="5">Berkeley</strain>
    </source>
</reference>
<sequence length="319" mass="33587">MKLSVSAYRAHASAHKKILSSGYHSQLNYGSTGAAAASSSSSGATATGLYTMEAHEHEAGKFVKDVARQVHDCNSDTDVISPTGTSISGGGGGGGAGGAGGSGGAGGHSDGGYHKRHHHKMVRDDDNNSAAHSSDSKSPSQRSGSSSLTSGQLHHCGCPTTTSLRYTERDRLILTPAQPHQHPHTHPHPYPHPHQARQRRQVRLHVNSPSSDQSASTPVGPRPLPAMKTLSSFISEHPEELVAAEDQSRSGAFATSSASASAAATANASNGQQQTTKWKSLRAVMAYYCSLRRIKRNVATHKSHFQCSVIAYPRFASVN</sequence>
<reference evidence="2" key="11">
    <citation type="journal article" date="2015" name="G3 (Bethesda)">
        <title>Gene Model Annotations for Drosophila melanogaster: Impact of High-Throughput Data.</title>
        <authorList>
            <consortium name="FlyBase Consortium"/>
            <person name="Matthews B.B."/>
            <person name="Dos Santos G."/>
            <person name="Crosby M.A."/>
            <person name="Emmert D.B."/>
            <person name="St Pierre S.E."/>
            <person name="Gramates L.S."/>
            <person name="Zhou P."/>
            <person name="Schroeder A.J."/>
            <person name="Falls K."/>
            <person name="Strelets V."/>
            <person name="Russo S.M."/>
            <person name="Gelbart W.M."/>
            <person name="null"/>
        </authorList>
    </citation>
    <scope>NUCLEOTIDE SEQUENCE</scope>
</reference>
<dbReference type="GeneID" id="32468"/>
<dbReference type="GO" id="GO:0006812">
    <property type="term" value="P:monoatomic cation transport"/>
    <property type="evidence" value="ECO:0000250"/>
    <property type="project" value="FlyBase"/>
</dbReference>
<reference evidence="2" key="12">
    <citation type="journal article" date="2015" name="G3 (Bethesda)">
        <title>Gene Model Annotations for Drosophila melanogaster: The Rule-Benders.</title>
        <authorList>
            <consortium name="FlyBase Consortium"/>
            <person name="Crosby M.A."/>
            <person name="Gramates L.S."/>
            <person name="Dos Santos G."/>
            <person name="Matthews B.B."/>
            <person name="St Pierre S.E."/>
            <person name="Zhou P."/>
            <person name="Schroeder A.J."/>
            <person name="Falls K."/>
            <person name="Emmert D.B."/>
            <person name="Russo S.M."/>
            <person name="Gelbart W.M."/>
            <person name="null"/>
        </authorList>
    </citation>
    <scope>NUCLEOTIDE SEQUENCE</scope>
</reference>
<feature type="compositionally biased region" description="Polar residues" evidence="1">
    <location>
        <begin position="76"/>
        <end position="86"/>
    </location>
</feature>
<dbReference type="EMBL" id="AE014298">
    <property type="protein sequence ID" value="AAF48451.3"/>
    <property type="molecule type" value="Genomic_DNA"/>
</dbReference>
<feature type="compositionally biased region" description="Polar residues" evidence="1">
    <location>
        <begin position="207"/>
        <end position="217"/>
    </location>
</feature>
<reference evidence="5" key="2">
    <citation type="journal article" date="2002" name="Genome Biol.">
        <title>Finishing a whole-genome shotgun: release 3 of the Drosophila melanogaster euchromatic genome sequence.</title>
        <authorList>
            <person name="Celniker S.E."/>
            <person name="Wheeler D.A."/>
            <person name="Kronmiller B."/>
            <person name="Carlson J.W."/>
            <person name="Halpern A."/>
            <person name="Patel S."/>
            <person name="Adams M."/>
            <person name="Champe M."/>
            <person name="Dugan S.P."/>
            <person name="Frise E."/>
            <person name="Hodgson A."/>
            <person name="George R.A."/>
            <person name="Hoskins R.A."/>
            <person name="Laverty T."/>
            <person name="Muzny D.M."/>
            <person name="Nelson C.R."/>
            <person name="Pacleb J.M."/>
            <person name="Park S."/>
            <person name="Pfeiffer B.D."/>
            <person name="Richards S."/>
            <person name="Sodergren E.J."/>
            <person name="Svirskas R."/>
            <person name="Tabor P.E."/>
            <person name="Wan K."/>
            <person name="Stapleton M."/>
            <person name="Sutton G.G."/>
            <person name="Venter C."/>
            <person name="Weinstock G."/>
            <person name="Scherer S.E."/>
            <person name="Myers E.W."/>
            <person name="Gibbs R.A."/>
            <person name="Rubin G.M."/>
        </authorList>
    </citation>
    <scope>NUCLEOTIDE SEQUENCE [LARGE SCALE GENOMIC DNA]</scope>
    <source>
        <strain evidence="5">Berkeley</strain>
    </source>
</reference>
<reference evidence="2" key="8">
    <citation type="submission" date="2006-08" db="EMBL/GenBank/DDBJ databases">
        <authorList>
            <person name="Celniker S."/>
            <person name="Carlson J."/>
            <person name="Wan K."/>
            <person name="Frise E."/>
            <person name="Hoskins R."/>
            <person name="Park S."/>
            <person name="Svirskas R."/>
            <person name="Rubin G."/>
        </authorList>
    </citation>
    <scope>NUCLEOTIDE SEQUENCE</scope>
</reference>
<organism evidence="2 5">
    <name type="scientific">Drosophila melanogaster</name>
    <name type="common">Fruit fly</name>
    <dbReference type="NCBI Taxonomy" id="7227"/>
    <lineage>
        <taxon>Eukaryota</taxon>
        <taxon>Metazoa</taxon>
        <taxon>Ecdysozoa</taxon>
        <taxon>Arthropoda</taxon>
        <taxon>Hexapoda</taxon>
        <taxon>Insecta</taxon>
        <taxon>Pterygota</taxon>
        <taxon>Neoptera</taxon>
        <taxon>Endopterygota</taxon>
        <taxon>Diptera</taxon>
        <taxon>Brachycera</taxon>
        <taxon>Muscomorpha</taxon>
        <taxon>Ephydroidea</taxon>
        <taxon>Drosophilidae</taxon>
        <taxon>Drosophila</taxon>
        <taxon>Sophophora</taxon>
    </lineage>
</organism>
<feature type="compositionally biased region" description="Basic residues" evidence="1">
    <location>
        <begin position="181"/>
        <end position="203"/>
    </location>
</feature>
<dbReference type="EMBL" id="BT010109">
    <property type="protein sequence ID" value="AAQ22578.1"/>
    <property type="molecule type" value="mRNA"/>
</dbReference>
<evidence type="ECO:0000313" key="2">
    <source>
        <dbReference type="EMBL" id="AAF48451.3"/>
    </source>
</evidence>
<dbReference type="VEuPathDB" id="VectorBase:FBgn0263257"/>
<reference evidence="2 5" key="7">
    <citation type="journal article" date="2005" name="PLoS Comput. Biol.">
        <title>Combined evidence annotation of transposable elements in genome sequences.</title>
        <authorList>
            <person name="Quesneville H."/>
            <person name="Bergman C.M."/>
            <person name="Andrieu O."/>
            <person name="Autard D."/>
            <person name="Nouaud D."/>
            <person name="Ashburner M."/>
            <person name="Anxolabehere D."/>
        </authorList>
    </citation>
    <scope>NUCLEOTIDE SEQUENCE [LARGE SCALE GENOMIC DNA]</scope>
    <source>
        <strain evidence="5">Berkeley</strain>
    </source>
</reference>
<proteinExistence type="evidence at transcript level"/>
<dbReference type="RefSeq" id="NP_573022.2">
    <property type="nucleotide sequence ID" value="NM_132794.5"/>
</dbReference>
<reference evidence="2 5" key="10">
    <citation type="journal article" date="2007" name="Science">
        <title>Sequence finishing and mapping of Drosophila melanogaster heterochromatin.</title>
        <authorList>
            <person name="Hoskins R.A."/>
            <person name="Carlson J.W."/>
            <person name="Kennedy C."/>
            <person name="Acevedo D."/>
            <person name="Evans-Holm M."/>
            <person name="Frise E."/>
            <person name="Wan K.H."/>
            <person name="Park S."/>
            <person name="Mendez-Lago M."/>
            <person name="Rossi F."/>
            <person name="Villasante A."/>
            <person name="Dimitri P."/>
            <person name="Karpen G.H."/>
            <person name="Celniker S.E."/>
        </authorList>
    </citation>
    <scope>NUCLEOTIDE SEQUENCE [LARGE SCALE GENOMIC DNA]</scope>
    <source>
        <strain evidence="5">Berkeley</strain>
    </source>
</reference>
<evidence type="ECO:0000313" key="5">
    <source>
        <dbReference type="Proteomes" id="UP000000803"/>
    </source>
</evidence>
<reference evidence="2 5" key="5">
    <citation type="journal article" date="2002" name="Genome Biol.">
        <title>Heterochromatic sequences in a Drosophila whole-genome shotgun assembly.</title>
        <authorList>
            <person name="Hoskins R.A."/>
            <person name="Smith C.D."/>
            <person name="Carlson J.W."/>
            <person name="Carvalho A.B."/>
            <person name="Halpern A."/>
            <person name="Kaminker J.S."/>
            <person name="Kennedy C."/>
            <person name="Mungall C.J."/>
            <person name="Sullivan B.A."/>
            <person name="Sutton G.G."/>
            <person name="Yasuhara J.C."/>
            <person name="Wakimoto B.T."/>
            <person name="Myers E.W."/>
            <person name="Celniker S.E."/>
            <person name="Rubin G.M."/>
            <person name="Karpen G.H."/>
        </authorList>
    </citation>
    <scope>NUCLEOTIDE SEQUENCE [LARGE SCALE GENOMIC DNA]</scope>
    <source>
        <strain evidence="5">Berkeley</strain>
    </source>
</reference>
<reference evidence="2 5" key="1">
    <citation type="journal article" date="2000" name="Science">
        <title>The genome sequence of Drosophila melanogaster.</title>
        <authorList>
            <person name="Adams M.D."/>
            <person name="Celniker S.E."/>
            <person name="Holt R.A."/>
            <person name="Evans C.A."/>
            <person name="Gocayne J.D."/>
            <person name="Amanatides P.G."/>
            <person name="Scherer S.E."/>
            <person name="Li P.W."/>
            <person name="Hoskins R.A."/>
            <person name="Galle R.F."/>
            <person name="George R.A."/>
            <person name="Lewis S.E."/>
            <person name="Richards S."/>
            <person name="Ashburner M."/>
            <person name="Henderson S.N."/>
            <person name="Sutton G.G."/>
            <person name="Wortman J.R."/>
            <person name="Yandell M.D."/>
            <person name="Zhang Q."/>
            <person name="Chen L.X."/>
            <person name="Brandon R.C."/>
            <person name="Rogers Y.H."/>
            <person name="Blazej R.G."/>
            <person name="Champe M."/>
            <person name="Pfeiffer B.D."/>
            <person name="Wan K.H."/>
            <person name="Doyle C."/>
            <person name="Baxter E.G."/>
            <person name="Helt G."/>
            <person name="Nelson C.R."/>
            <person name="Gabor G.L."/>
            <person name="Abril J.F."/>
            <person name="Agbayani A."/>
            <person name="An H.J."/>
            <person name="Andrews-Pfannkoch C."/>
            <person name="Baldwin D."/>
            <person name="Ballew R.M."/>
            <person name="Basu A."/>
            <person name="Baxendale J."/>
            <person name="Bayraktaroglu L."/>
            <person name="Beasley E.M."/>
            <person name="Beeson K.Y."/>
            <person name="Benos P.V."/>
            <person name="Berman B.P."/>
            <person name="Bhandari D."/>
            <person name="Bolshakov S."/>
            <person name="Borkova D."/>
            <person name="Botchan M.R."/>
            <person name="Bouck J."/>
            <person name="Brokstein P."/>
            <person name="Brottier P."/>
            <person name="Burtis K.C."/>
            <person name="Busam D.A."/>
            <person name="Butler H."/>
            <person name="Cadieu E."/>
            <person name="Center A."/>
            <person name="Chandra I."/>
            <person name="Cherry J.M."/>
            <person name="Cawley S."/>
            <person name="Dahlke C."/>
            <person name="Davenport L.B."/>
            <person name="Davies P."/>
            <person name="de Pablos B."/>
            <person name="Delcher A."/>
            <person name="Deng Z."/>
            <person name="Mays A.D."/>
            <person name="Dew I."/>
            <person name="Dietz S.M."/>
            <person name="Dodson K."/>
            <person name="Doup L.E."/>
            <person name="Downes M."/>
            <person name="Dugan-Rocha S."/>
            <person name="Dunkov B.C."/>
            <person name="Dunn P."/>
            <person name="Durbin K.J."/>
            <person name="Evangelista C.C."/>
            <person name="Ferraz C."/>
            <person name="Ferriera S."/>
            <person name="Fleischmann W."/>
            <person name="Fosler C."/>
            <person name="Gabrielian A.E."/>
            <person name="Garg N.S."/>
            <person name="Gelbart W.M."/>
            <person name="Glasser K."/>
            <person name="Glodek A."/>
            <person name="Gong F."/>
            <person name="Gorrell J.H."/>
            <person name="Gu Z."/>
            <person name="Guan P."/>
            <person name="Harris M."/>
            <person name="Harris N.L."/>
            <person name="Harvey D."/>
            <person name="Heiman T.J."/>
            <person name="Hernandez J.R."/>
            <person name="Houck J."/>
            <person name="Hostin D."/>
            <person name="Houston K.A."/>
            <person name="Howland T.J."/>
            <person name="Wei M.H."/>
            <person name="Ibegwam C."/>
            <person name="Jalali M."/>
            <person name="Kalush F."/>
            <person name="Karpen G.H."/>
            <person name="Ke Z."/>
            <person name="Kennison J.A."/>
            <person name="Ketchum K.A."/>
            <person name="Kimmel B.E."/>
            <person name="Kodira C.D."/>
            <person name="Kraft C."/>
            <person name="Kravitz S."/>
            <person name="Kulp D."/>
            <person name="Lai Z."/>
            <person name="Lasko P."/>
            <person name="Lei Y."/>
            <person name="Levitsky A.A."/>
            <person name="Li J."/>
            <person name="Li Z."/>
            <person name="Liang Y."/>
            <person name="Lin X."/>
            <person name="Liu X."/>
            <person name="Mattei B."/>
            <person name="McIntosh T.C."/>
            <person name="McLeod M.P."/>
            <person name="McPherson D."/>
            <person name="Merkulov G."/>
            <person name="Milshina N.V."/>
            <person name="Mobarry C."/>
            <person name="Morris J."/>
            <person name="Moshrefi A."/>
            <person name="Mount S.M."/>
            <person name="Moy M."/>
            <person name="Murphy B."/>
            <person name="Murphy L."/>
            <person name="Muzny D.M."/>
            <person name="Nelson D.L."/>
            <person name="Nelson D.R."/>
            <person name="Nelson K.A."/>
            <person name="Nixon K."/>
            <person name="Nusskern D.R."/>
            <person name="Pacleb J.M."/>
            <person name="Palazzolo M."/>
            <person name="Pittman G.S."/>
            <person name="Pan S."/>
            <person name="Pollard J."/>
            <person name="Puri V."/>
            <person name="Reese M.G."/>
            <person name="Reinert K."/>
            <person name="Remington K."/>
            <person name="Saunders R.D."/>
            <person name="Scheeler F."/>
            <person name="Shen H."/>
            <person name="Shue B.C."/>
            <person name="Siden-Kiamos I."/>
            <person name="Simpson M."/>
            <person name="Skupski M.P."/>
            <person name="Smith T."/>
            <person name="Spier E."/>
            <person name="Spradling A.C."/>
            <person name="Stapleton M."/>
            <person name="Strong R."/>
            <person name="Sun E."/>
            <person name="Svirskas R."/>
            <person name="Tector C."/>
            <person name="Turner R."/>
            <person name="Venter E."/>
            <person name="Wang A.H."/>
            <person name="Wang X."/>
            <person name="Wang Z.Y."/>
            <person name="Wassarman D.A."/>
            <person name="Weinstock G.M."/>
            <person name="Weissenbach J."/>
            <person name="Williams S.M."/>
            <person name="WoodageT"/>
            <person name="Worley K.C."/>
            <person name="Wu D."/>
            <person name="Yang S."/>
            <person name="Yao Q.A."/>
            <person name="Ye J."/>
            <person name="Yeh R.F."/>
            <person name="Zaveri J.S."/>
            <person name="Zhan M."/>
            <person name="Zhang G."/>
            <person name="Zhao Q."/>
            <person name="Zheng L."/>
            <person name="Zheng X.H."/>
            <person name="Zhong F.N."/>
            <person name="Zhong W."/>
            <person name="Zhou X."/>
            <person name="Zhu S."/>
            <person name="Zhu X."/>
            <person name="Smith H.O."/>
            <person name="Gibbs R.A."/>
            <person name="Myers E.W."/>
            <person name="Rubin G.M."/>
            <person name="Venter J.C."/>
        </authorList>
    </citation>
    <scope>NUCLEOTIDE SEQUENCE [LARGE SCALE GENOMIC DNA]</scope>
    <source>
        <strain evidence="5">Berkeley</strain>
    </source>
</reference>
<dbReference type="OrthoDB" id="421226at2759"/>
<feature type="compositionally biased region" description="Low complexity" evidence="1">
    <location>
        <begin position="128"/>
        <end position="150"/>
    </location>
</feature>
<reference evidence="2" key="13">
    <citation type="journal article" date="2015" name="Genome Res.">
        <title>The Release 6 reference sequence of the Drosophila melanogaster genome.</title>
        <authorList>
            <person name="Hoskins R.A."/>
            <person name="Carlson J.W."/>
            <person name="Wan K.H."/>
            <person name="Park S."/>
            <person name="Mendez I."/>
            <person name="Galle S.E."/>
            <person name="Booth B.W."/>
            <person name="Pfeiffer B.D."/>
            <person name="George R.A."/>
            <person name="Svirskas R."/>
            <person name="Krzywinski M."/>
            <person name="Schein J."/>
            <person name="Accardo M.C."/>
            <person name="Damia E."/>
            <person name="Messina G."/>
            <person name="Mendez-Lago M."/>
            <person name="de Pablos B."/>
            <person name="Demakova O.V."/>
            <person name="Andreyeva E.N."/>
            <person name="Boldyreva L.V."/>
            <person name="Marra M."/>
            <person name="Carvalho A.B."/>
            <person name="Dimitri P."/>
            <person name="Villasante A."/>
            <person name="Zhimulev I.F."/>
            <person name="Rubin G.M."/>
            <person name="Karpen G.H."/>
            <person name="Celniker S.E."/>
        </authorList>
    </citation>
    <scope>NUCLEOTIDE SEQUENCE</scope>
</reference>
<name>Q9VXV7_DROME</name>
<dbReference type="DNASU" id="32468"/>
<reference evidence="3" key="6">
    <citation type="submission" date="2003-08" db="EMBL/GenBank/DDBJ databases">
        <authorList>
            <person name="Stapleton M."/>
            <person name="Brokstein P."/>
            <person name="Hong L."/>
            <person name="Agbayani A."/>
            <person name="Carlson J."/>
            <person name="Champe M."/>
            <person name="Chavez C."/>
            <person name="Dorsett V."/>
            <person name="Dresnek D."/>
            <person name="Farfan D."/>
            <person name="Frise E."/>
            <person name="George R."/>
            <person name="Gonzalez M."/>
            <person name="Guarin H."/>
            <person name="Kronmiller B."/>
            <person name="Li P."/>
            <person name="Liao G."/>
            <person name="Miranda A."/>
            <person name="Mungall C.J."/>
            <person name="Nunoo J."/>
            <person name="Pacleb J."/>
            <person name="Paragas V."/>
            <person name="Park S."/>
            <person name="Patel S."/>
            <person name="Phouanenavong S."/>
            <person name="Wan K."/>
            <person name="Yu C."/>
            <person name="Lewis S.E."/>
            <person name="Rubin G.M."/>
            <person name="Celniker S."/>
        </authorList>
    </citation>
    <scope>NUCLEOTIDE SEQUENCE</scope>
    <source>
        <strain evidence="3">Berkeley</strain>
    </source>
</reference>
<dbReference type="Bgee" id="FBgn0263257">
    <property type="expression patterns" value="Expressed in medullary intrinsic neuron Mi4 (Drosophila) in insect head and 161 other cell types or tissues"/>
</dbReference>
<dbReference type="HOGENOM" id="CLU_861298_0_0_1"/>
<gene>
    <name evidence="2 4" type="primary">Cngl</name>
    <name evidence="2" type="synonym">CG9176</name>
    <name evidence="2" type="synonym">CNGL</name>
    <name evidence="2" type="synonym">cngl</name>
    <name evidence="2" type="synonym">dmCNG3</name>
    <name evidence="2" type="synonym">Dmel\CG43395</name>
    <name evidence="2" type="synonym">mdcds_55060</name>
    <name evidence="2" type="ORF">CG18210</name>
    <name evidence="4" type="ORF">CG43395</name>
    <name evidence="2" type="ORF">Dmel_CG43395</name>
</gene>
<accession>Q7YTY7</accession>
<reference evidence="2" key="14">
    <citation type="submission" date="2023-12" db="EMBL/GenBank/DDBJ databases">
        <authorList>
            <consortium name="FlyBase"/>
        </authorList>
    </citation>
    <scope>NUCLEOTIDE SEQUENCE</scope>
</reference>
<dbReference type="ExpressionAtlas" id="Q9VXV7">
    <property type="expression patterns" value="baseline and differential"/>
</dbReference>
<dbReference type="GO" id="GO:0005221">
    <property type="term" value="F:intracellularly cyclic nucleotide-activated monoatomic cation channel activity"/>
    <property type="evidence" value="ECO:0000250"/>
    <property type="project" value="FlyBase"/>
</dbReference>
<evidence type="ECO:0000313" key="3">
    <source>
        <dbReference type="EMBL" id="AAQ22578.1"/>
    </source>
</evidence>
<reference evidence="2" key="15">
    <citation type="submission" date="2024-06" db="EMBL/GenBank/DDBJ databases">
        <title>Drosophila melanogaster release 4 sequence.</title>
        <authorList>
            <consortium name="Berkeley Drosophila Genome Project"/>
            <person name="Celniker S."/>
            <person name="Carlson J."/>
            <person name="Wan K."/>
            <person name="Pfeiffer B."/>
            <person name="Frise E."/>
            <person name="George R."/>
            <person name="Hoskins R."/>
            <person name="Stapleton M."/>
            <person name="Pacleb J."/>
            <person name="Park S."/>
            <person name="Svirskas R."/>
            <person name="Smith E."/>
            <person name="Yu C."/>
            <person name="Rubin G."/>
        </authorList>
    </citation>
    <scope>NUCLEOTIDE SEQUENCE</scope>
</reference>
<reference evidence="2 5" key="9">
    <citation type="journal article" date="2007" name="Science">
        <title>The Release 5.1 annotation of Drosophila melanogaster heterochromatin.</title>
        <authorList>
            <person name="Smith C.D."/>
            <person name="Shu S."/>
            <person name="Mungall C.J."/>
            <person name="Karpen G.H."/>
        </authorList>
    </citation>
    <scope>NUCLEOTIDE SEQUENCE [LARGE SCALE GENOMIC DNA]</scope>
    <source>
        <strain evidence="5">Berkeley</strain>
    </source>
</reference>
<feature type="region of interest" description="Disordered" evidence="1">
    <location>
        <begin position="74"/>
        <end position="161"/>
    </location>
</feature>
<dbReference type="AGR" id="FB:FBgn0263257"/>
<evidence type="ECO:0000256" key="1">
    <source>
        <dbReference type="SAM" id="MobiDB-lite"/>
    </source>
</evidence>